<feature type="domain" description="Secretion system C-terminal sorting" evidence="1">
    <location>
        <begin position="275"/>
        <end position="344"/>
    </location>
</feature>
<dbReference type="AlphaFoldDB" id="A0A257LU66"/>
<protein>
    <recommendedName>
        <fullName evidence="1">Secretion system C-terminal sorting domain-containing protein</fullName>
    </recommendedName>
</protein>
<dbReference type="Proteomes" id="UP000216312">
    <property type="component" value="Unassembled WGS sequence"/>
</dbReference>
<name>A0A257LU66_UNCW3</name>
<dbReference type="SUPFAM" id="SSF50939">
    <property type="entry name" value="Sialidases"/>
    <property type="match status" value="1"/>
</dbReference>
<organism evidence="2 3">
    <name type="scientific">candidate division WOR-3 bacterium 4484_18</name>
    <dbReference type="NCBI Taxonomy" id="2020626"/>
    <lineage>
        <taxon>Bacteria</taxon>
        <taxon>Bacteria division WOR-3</taxon>
    </lineage>
</organism>
<dbReference type="InterPro" id="IPR026444">
    <property type="entry name" value="Secre_tail"/>
</dbReference>
<evidence type="ECO:0000313" key="3">
    <source>
        <dbReference type="Proteomes" id="UP000216312"/>
    </source>
</evidence>
<dbReference type="CDD" id="cd15482">
    <property type="entry name" value="Sialidase_non-viral"/>
    <property type="match status" value="1"/>
</dbReference>
<accession>A0A257LU66</accession>
<dbReference type="Pfam" id="PF18962">
    <property type="entry name" value="Por_Secre_tail"/>
    <property type="match status" value="1"/>
</dbReference>
<gene>
    <name evidence="2" type="ORF">CGW93_01950</name>
</gene>
<dbReference type="InterPro" id="IPR036278">
    <property type="entry name" value="Sialidase_sf"/>
</dbReference>
<dbReference type="Gene3D" id="2.120.10.10">
    <property type="match status" value="1"/>
</dbReference>
<proteinExistence type="predicted"/>
<evidence type="ECO:0000259" key="1">
    <source>
        <dbReference type="Pfam" id="PF18962"/>
    </source>
</evidence>
<dbReference type="EMBL" id="NMUJ01000016">
    <property type="protein sequence ID" value="OYV03203.1"/>
    <property type="molecule type" value="Genomic_DNA"/>
</dbReference>
<sequence>MVRMGSRYGWHYGETWVDTIYHYTSFDMGIPNVIGDTLWFVSDGDTVAGVIDSIYTGFTYDQDVTIAPDGSIHFVDTHVYFVKASSVSPYWYWYIPYTGIYDFHSEDNGVTWTASKVADLNGFEPDDEEGEIETTNMVDIAADDHGNLYVAWTDRPDTGLVESPHSSNQFDDYYFRNIYCAVSTDGGYTWGEPIEVTNTPDVPEYSLHLCRQADSDKGGTIYIGFTVPDLTRPFESPDMLADYVQWLYIVEINGLTVGVNEARRVDRFVVTPCIASDKVVINYVVGDEPNARLAIYDITGRELKQIELKDRAGRYELDVSTLPQGTYFVKLTTGSSVREAKFVVIK</sequence>
<comment type="caution">
    <text evidence="2">The sequence shown here is derived from an EMBL/GenBank/DDBJ whole genome shotgun (WGS) entry which is preliminary data.</text>
</comment>
<dbReference type="NCBIfam" id="TIGR04183">
    <property type="entry name" value="Por_Secre_tail"/>
    <property type="match status" value="1"/>
</dbReference>
<reference evidence="3" key="1">
    <citation type="submission" date="2017-07" db="EMBL/GenBank/DDBJ databases">
        <title>Novel pathways for hydrocarbon cycling and metabolic interdependencies in hydrothermal sediment communities.</title>
        <authorList>
            <person name="Dombrowski N."/>
            <person name="Seitz K."/>
            <person name="Teske A."/>
            <person name="Baker B."/>
        </authorList>
    </citation>
    <scope>NUCLEOTIDE SEQUENCE [LARGE SCALE GENOMIC DNA]</scope>
</reference>
<evidence type="ECO:0000313" key="2">
    <source>
        <dbReference type="EMBL" id="OYV03203.1"/>
    </source>
</evidence>